<dbReference type="Gene3D" id="3.20.20.80">
    <property type="entry name" value="Glycosidases"/>
    <property type="match status" value="1"/>
</dbReference>
<dbReference type="SMR" id="A0A023MIF8"/>
<feature type="chain" id="PRO_5001523785" evidence="5">
    <location>
        <begin position="29"/>
        <end position="538"/>
    </location>
</feature>
<dbReference type="EMBL" id="KF006311">
    <property type="protein sequence ID" value="AHN85654.1"/>
    <property type="molecule type" value="mRNA"/>
</dbReference>
<dbReference type="AlphaFoldDB" id="A0A023MIF8"/>
<dbReference type="InterPro" id="IPR001360">
    <property type="entry name" value="Glyco_hydro_1"/>
</dbReference>
<evidence type="ECO:0000313" key="6">
    <source>
        <dbReference type="EMBL" id="AHN85654.1"/>
    </source>
</evidence>
<organism evidence="6">
    <name type="scientific">Putranjiva roxburghii</name>
    <dbReference type="NCBI Taxonomy" id="28504"/>
    <lineage>
        <taxon>Eukaryota</taxon>
        <taxon>Viridiplantae</taxon>
        <taxon>Streptophyta</taxon>
        <taxon>Embryophyta</taxon>
        <taxon>Tracheophyta</taxon>
        <taxon>Spermatophyta</taxon>
        <taxon>Magnoliopsida</taxon>
        <taxon>eudicotyledons</taxon>
        <taxon>Gunneridae</taxon>
        <taxon>Pentapetalae</taxon>
        <taxon>rosids</taxon>
        <taxon>fabids</taxon>
        <taxon>Malpighiales</taxon>
        <taxon>Putranjivaceae</taxon>
        <taxon>Putranjiva</taxon>
    </lineage>
</organism>
<dbReference type="SUPFAM" id="SSF51445">
    <property type="entry name" value="(Trans)glycosidases"/>
    <property type="match status" value="1"/>
</dbReference>
<dbReference type="Pfam" id="PF00232">
    <property type="entry name" value="Glyco_hydro_1"/>
    <property type="match status" value="1"/>
</dbReference>
<sequence>MITMAPHQNQFLLFIGVSLVLLSSYATANNSFNRSAFPDDFIFGASAAAYQYEGEANKSGRGPSVWDIFTHEYPEKITDRSNGDEAIDFYHRYKEDIQRMKNMNLDAFRFSISWTRIIPNGQISAGVNQEGIDFYNDLIDELISNGLEPFVTIFHWDSPQGLEDKYTGFLSRSIVKDFQDFAELCYKTFGDRVKYWTTFNEPRAYATRGYDSGLGAPGRCSEWVDRSCEAGNSATEPYIVSHHIILAHAAAVQVYRQKYQASQNGKIGITLNAYWYVPYSNNTVDEEAAQVAFDFFTGWHLDPITYGHYPRTMQALVGDRLPKFTEEEFMVIKGSYDFLGLNYYGAYYAYFNDHPDPNPLHKRYTTDSHVNTTGKRDGKPMGPQGTTSMFNIYPEGIRYLLNYTKDAYRNPTMYITENGYNQDDNGTVPMSILLNDTRRIIYYETHLENVLRSIKEYNVDVKGFIAWSFEDNFEWSSGYTQRFGLYYIDYKNHLERHAKNSTEWFTNFLQKNQSSTISEGSGSRWIRPFGYSIRSAAA</sequence>
<comment type="similarity">
    <text evidence="1 4">Belongs to the glycosyl hydrolase 1 family.</text>
</comment>
<dbReference type="PANTHER" id="PTHR10353">
    <property type="entry name" value="GLYCOSYL HYDROLASE"/>
    <property type="match status" value="1"/>
</dbReference>
<dbReference type="InterPro" id="IPR017853">
    <property type="entry name" value="GH"/>
</dbReference>
<dbReference type="GO" id="GO:0005975">
    <property type="term" value="P:carbohydrate metabolic process"/>
    <property type="evidence" value="ECO:0007669"/>
    <property type="project" value="InterPro"/>
</dbReference>
<reference evidence="6" key="1">
    <citation type="submission" date="2013-05" db="EMBL/GenBank/DDBJ databases">
        <authorList>
            <person name="Kar B."/>
            <person name="Verma P."/>
            <person name="Sharma A.K."/>
        </authorList>
    </citation>
    <scope>NUCLEOTIDE SEQUENCE</scope>
</reference>
<dbReference type="PRINTS" id="PR00131">
    <property type="entry name" value="GLHYDRLASE1"/>
</dbReference>
<accession>A0A023MIF8</accession>
<evidence type="ECO:0000256" key="2">
    <source>
        <dbReference type="ARBA" id="ARBA00022801"/>
    </source>
</evidence>
<name>A0A023MIF8_9ROSI</name>
<keyword evidence="2 6" id="KW-0378">Hydrolase</keyword>
<evidence type="ECO:0000256" key="1">
    <source>
        <dbReference type="ARBA" id="ARBA00010838"/>
    </source>
</evidence>
<evidence type="ECO:0000256" key="3">
    <source>
        <dbReference type="ARBA" id="ARBA00023295"/>
    </source>
</evidence>
<feature type="signal peptide" evidence="5">
    <location>
        <begin position="1"/>
        <end position="28"/>
    </location>
</feature>
<proteinExistence type="evidence at transcript level"/>
<keyword evidence="5" id="KW-0732">Signal</keyword>
<dbReference type="BRENDA" id="3.2.1.21">
    <property type="organism ID" value="15700"/>
</dbReference>
<dbReference type="BRENDA" id="3.2.1.23">
    <property type="organism ID" value="15700"/>
</dbReference>
<evidence type="ECO:0000256" key="4">
    <source>
        <dbReference type="RuleBase" id="RU003690"/>
    </source>
</evidence>
<dbReference type="BRENDA" id="3.2.1.38">
    <property type="organism ID" value="15700"/>
</dbReference>
<dbReference type="EC" id="3.2.1.-" evidence="6"/>
<keyword evidence="3 6" id="KW-0326">Glycosidase</keyword>
<evidence type="ECO:0000256" key="5">
    <source>
        <dbReference type="SAM" id="SignalP"/>
    </source>
</evidence>
<dbReference type="PANTHER" id="PTHR10353:SF323">
    <property type="entry name" value="LINAMARASE"/>
    <property type="match status" value="1"/>
</dbReference>
<dbReference type="FunFam" id="3.20.20.80:FF:000020">
    <property type="entry name" value="Beta-glucosidase 12"/>
    <property type="match status" value="1"/>
</dbReference>
<protein>
    <submittedName>
        <fullName evidence="6">Glycoside hydrolase family 1</fullName>
        <ecNumber evidence="6">3.2.1.-</ecNumber>
    </submittedName>
</protein>
<dbReference type="GO" id="GO:0008422">
    <property type="term" value="F:beta-glucosidase activity"/>
    <property type="evidence" value="ECO:0007669"/>
    <property type="project" value="TreeGrafter"/>
</dbReference>